<evidence type="ECO:0000256" key="1">
    <source>
        <dbReference type="ARBA" id="ARBA00022723"/>
    </source>
</evidence>
<comment type="similarity">
    <text evidence="4">Belongs to the cyclic nucleotide phosphodiesterase class-III family.</text>
</comment>
<dbReference type="KEGG" id="mrub:DEO27_008195"/>
<keyword evidence="7" id="KW-1185">Reference proteome</keyword>
<feature type="domain" description="Calcineurin-like phosphoesterase" evidence="5">
    <location>
        <begin position="8"/>
        <end position="189"/>
    </location>
</feature>
<evidence type="ECO:0000256" key="3">
    <source>
        <dbReference type="ARBA" id="ARBA00023004"/>
    </source>
</evidence>
<reference evidence="6" key="1">
    <citation type="submission" date="2019-08" db="EMBL/GenBank/DDBJ databases">
        <title>Comparative genome analysis confer to the adaptation heavy metal polluted environment.</title>
        <authorList>
            <person name="Li Y."/>
        </authorList>
    </citation>
    <scope>NUCLEOTIDE SEQUENCE [LARGE SCALE GENOMIC DNA]</scope>
    <source>
        <strain evidence="6">P1</strain>
    </source>
</reference>
<name>A0A5C1HVV3_9SPHI</name>
<dbReference type="PANTHER" id="PTHR42988">
    <property type="entry name" value="PHOSPHOHYDROLASE"/>
    <property type="match status" value="1"/>
</dbReference>
<evidence type="ECO:0000256" key="2">
    <source>
        <dbReference type="ARBA" id="ARBA00022801"/>
    </source>
</evidence>
<dbReference type="InterPro" id="IPR029052">
    <property type="entry name" value="Metallo-depent_PP-like"/>
</dbReference>
<dbReference type="OrthoDB" id="9816081at2"/>
<dbReference type="GO" id="GO:0046872">
    <property type="term" value="F:metal ion binding"/>
    <property type="evidence" value="ECO:0007669"/>
    <property type="project" value="UniProtKB-KW"/>
</dbReference>
<dbReference type="SUPFAM" id="SSF56300">
    <property type="entry name" value="Metallo-dependent phosphatases"/>
    <property type="match status" value="1"/>
</dbReference>
<gene>
    <name evidence="6" type="ORF">DEO27_008195</name>
</gene>
<dbReference type="Pfam" id="PF00149">
    <property type="entry name" value="Metallophos"/>
    <property type="match status" value="1"/>
</dbReference>
<dbReference type="GO" id="GO:0016787">
    <property type="term" value="F:hydrolase activity"/>
    <property type="evidence" value="ECO:0007669"/>
    <property type="project" value="UniProtKB-KW"/>
</dbReference>
<dbReference type="Gene3D" id="3.60.21.10">
    <property type="match status" value="1"/>
</dbReference>
<keyword evidence="1" id="KW-0479">Metal-binding</keyword>
<keyword evidence="2" id="KW-0378">Hydrolase</keyword>
<dbReference type="RefSeq" id="WP_112570365.1">
    <property type="nucleotide sequence ID" value="NZ_CP043450.1"/>
</dbReference>
<dbReference type="InterPro" id="IPR004843">
    <property type="entry name" value="Calcineurin-like_PHP"/>
</dbReference>
<keyword evidence="3" id="KW-0408">Iron</keyword>
<sequence>MNSSPLIFAHIGDLHTTKAKEQNYIDLLSIVAQIETELSEQLDFVVLPGDNADNGLAEQYELVTAALKMLSIPVYILAGDHDMEQGNLDNMYQMPLTRQLPLSVLHKDNRCLFIDVCGPGNGGPDFRIGHRQFHWLQNELVAASNAGETILLFMHTFPADLKEPAEQQLLNLLLEKHDVLLVDMGHTHYNEITNNGQTIFTATRSTGQIEEGPVGYSLTAVHDGVISWRFKQLADPFPLAMVTWPADHRLLNRDNQVIEGDYEVSAVILGSGKTLKVECRTGISDWQEMGFSETDNLWKATVHTQEQPSNELTVKATDITGRPGIWTIQPATNNYKEREYKRDGSDADTIGAWPENGLFATQLGPNRNGKPS</sequence>
<dbReference type="EMBL" id="CP043450">
    <property type="protein sequence ID" value="QEM10002.1"/>
    <property type="molecule type" value="Genomic_DNA"/>
</dbReference>
<evidence type="ECO:0000313" key="7">
    <source>
        <dbReference type="Proteomes" id="UP000251402"/>
    </source>
</evidence>
<dbReference type="PANTHER" id="PTHR42988:SF2">
    <property type="entry name" value="CYCLIC NUCLEOTIDE PHOSPHODIESTERASE CBUA0032-RELATED"/>
    <property type="match status" value="1"/>
</dbReference>
<organism evidence="6 7">
    <name type="scientific">Mucilaginibacter rubeus</name>
    <dbReference type="NCBI Taxonomy" id="2027860"/>
    <lineage>
        <taxon>Bacteria</taxon>
        <taxon>Pseudomonadati</taxon>
        <taxon>Bacteroidota</taxon>
        <taxon>Sphingobacteriia</taxon>
        <taxon>Sphingobacteriales</taxon>
        <taxon>Sphingobacteriaceae</taxon>
        <taxon>Mucilaginibacter</taxon>
    </lineage>
</organism>
<evidence type="ECO:0000256" key="4">
    <source>
        <dbReference type="ARBA" id="ARBA00025742"/>
    </source>
</evidence>
<evidence type="ECO:0000259" key="5">
    <source>
        <dbReference type="Pfam" id="PF00149"/>
    </source>
</evidence>
<dbReference type="InterPro" id="IPR050884">
    <property type="entry name" value="CNP_phosphodiesterase-III"/>
</dbReference>
<accession>A0A5C1HVV3</accession>
<evidence type="ECO:0000313" key="6">
    <source>
        <dbReference type="EMBL" id="QEM10002.1"/>
    </source>
</evidence>
<dbReference type="AlphaFoldDB" id="A0A5C1HVV3"/>
<proteinExistence type="inferred from homology"/>
<dbReference type="Proteomes" id="UP000251402">
    <property type="component" value="Chromosome"/>
</dbReference>
<protein>
    <submittedName>
        <fullName evidence="6">Metallophosphoesterase</fullName>
    </submittedName>
</protein>